<keyword evidence="4 7" id="KW-0812">Transmembrane</keyword>
<keyword evidence="3" id="KW-0813">Transport</keyword>
<dbReference type="PANTHER" id="PTHR42810:SF2">
    <property type="entry name" value="PURINE PERMEASE C1399.01C-RELATED"/>
    <property type="match status" value="1"/>
</dbReference>
<name>A0ABU8GW57_9ACTN</name>
<accession>A0ABU8GW57</accession>
<evidence type="ECO:0000256" key="3">
    <source>
        <dbReference type="ARBA" id="ARBA00022448"/>
    </source>
</evidence>
<feature type="non-terminal residue" evidence="8">
    <location>
        <position position="1"/>
    </location>
</feature>
<keyword evidence="5 7" id="KW-1133">Transmembrane helix</keyword>
<dbReference type="Pfam" id="PF00860">
    <property type="entry name" value="Xan_ur_permease"/>
    <property type="match status" value="1"/>
</dbReference>
<comment type="caution">
    <text evidence="8">The sequence shown here is derived from an EMBL/GenBank/DDBJ whole genome shotgun (WGS) entry which is preliminary data.</text>
</comment>
<feature type="transmembrane region" description="Helical" evidence="7">
    <location>
        <begin position="66"/>
        <end position="84"/>
    </location>
</feature>
<comment type="similarity">
    <text evidence="2">Belongs to the nucleobase:cation symporter-2 (NCS2) (TC 2.A.40) family.</text>
</comment>
<dbReference type="InterPro" id="IPR006043">
    <property type="entry name" value="NCS2"/>
</dbReference>
<evidence type="ECO:0000256" key="7">
    <source>
        <dbReference type="SAM" id="Phobius"/>
    </source>
</evidence>
<evidence type="ECO:0000256" key="1">
    <source>
        <dbReference type="ARBA" id="ARBA00004141"/>
    </source>
</evidence>
<evidence type="ECO:0000256" key="4">
    <source>
        <dbReference type="ARBA" id="ARBA00022692"/>
    </source>
</evidence>
<gene>
    <name evidence="8" type="ORF">WB403_50930</name>
</gene>
<evidence type="ECO:0000256" key="6">
    <source>
        <dbReference type="ARBA" id="ARBA00023136"/>
    </source>
</evidence>
<dbReference type="Proteomes" id="UP001365781">
    <property type="component" value="Unassembled WGS sequence"/>
</dbReference>
<evidence type="ECO:0000313" key="9">
    <source>
        <dbReference type="Proteomes" id="UP001365781"/>
    </source>
</evidence>
<keyword evidence="6 7" id="KW-0472">Membrane</keyword>
<comment type="subcellular location">
    <subcellularLocation>
        <location evidence="1">Membrane</location>
        <topology evidence="1">Multi-pass membrane protein</topology>
    </subcellularLocation>
</comment>
<dbReference type="EMBL" id="JBBAYM010000615">
    <property type="protein sequence ID" value="MEI5617427.1"/>
    <property type="molecule type" value="Genomic_DNA"/>
</dbReference>
<reference evidence="8 9" key="1">
    <citation type="submission" date="2024-03" db="EMBL/GenBank/DDBJ databases">
        <title>First Report of Pectobacterium brasiliscabiei causing potato scab in china.</title>
        <authorList>
            <person name="Handique U."/>
        </authorList>
    </citation>
    <scope>NUCLEOTIDE SEQUENCE [LARGE SCALE GENOMIC DNA]</scope>
    <source>
        <strain evidence="8 9">ZRIMU1503</strain>
    </source>
</reference>
<protein>
    <submittedName>
        <fullName evidence="8">Solute carrier family 23 protein</fullName>
    </submittedName>
</protein>
<keyword evidence="9" id="KW-1185">Reference proteome</keyword>
<sequence>IEHIGDMMAISQVTNKDYLKKPGLHRTLFGDGLATTAASIFGGPPNTTYSEVTGAVMLTRNFNPKVMMWTAIIAIILAFVAKMGA</sequence>
<proteinExistence type="inferred from homology"/>
<evidence type="ECO:0000256" key="2">
    <source>
        <dbReference type="ARBA" id="ARBA00008821"/>
    </source>
</evidence>
<evidence type="ECO:0000256" key="5">
    <source>
        <dbReference type="ARBA" id="ARBA00022989"/>
    </source>
</evidence>
<feature type="non-terminal residue" evidence="8">
    <location>
        <position position="85"/>
    </location>
</feature>
<dbReference type="PANTHER" id="PTHR42810">
    <property type="entry name" value="PURINE PERMEASE C1399.01C-RELATED"/>
    <property type="match status" value="1"/>
</dbReference>
<evidence type="ECO:0000313" key="8">
    <source>
        <dbReference type="EMBL" id="MEI5617427.1"/>
    </source>
</evidence>
<organism evidence="8 9">
    <name type="scientific">Streptomyces brasiliscabiei</name>
    <dbReference type="NCBI Taxonomy" id="2736302"/>
    <lineage>
        <taxon>Bacteria</taxon>
        <taxon>Bacillati</taxon>
        <taxon>Actinomycetota</taxon>
        <taxon>Actinomycetes</taxon>
        <taxon>Kitasatosporales</taxon>
        <taxon>Streptomycetaceae</taxon>
        <taxon>Streptomyces</taxon>
    </lineage>
</organism>